<dbReference type="Gene3D" id="3.20.20.80">
    <property type="entry name" value="Glycosidases"/>
    <property type="match status" value="1"/>
</dbReference>
<dbReference type="SUPFAM" id="SSF51011">
    <property type="entry name" value="Glycosyl hydrolase domain"/>
    <property type="match status" value="1"/>
</dbReference>
<sequence>MDFKDGLIYLDDGSQGTSGLMGPRTRSLMHDGVVRESKLLWVLGNYSRFVRPGMVRIECEAEPKQSVQNGVLASAYRQPDGGIVVVLVNLSKQEVRCRLGSSEMVYVYTTSAASNLEKMRQSSSEISVPPRAVSTCIIAHRP</sequence>
<dbReference type="InterPro" id="IPR039743">
    <property type="entry name" value="6GAL/EXGAL"/>
</dbReference>
<dbReference type="GO" id="GO:0004553">
    <property type="term" value="F:hydrolase activity, hydrolyzing O-glycosyl compounds"/>
    <property type="evidence" value="ECO:0007669"/>
    <property type="project" value="InterPro"/>
</dbReference>
<comment type="caution">
    <text evidence="2">The sequence shown here is derived from an EMBL/GenBank/DDBJ whole genome shotgun (WGS) entry which is preliminary data.</text>
</comment>
<protein>
    <recommendedName>
        <fullName evidence="1">Glycosyl hydrolase family 30 beta sandwich domain-containing protein</fullName>
    </recommendedName>
</protein>
<feature type="domain" description="Glycosyl hydrolase family 30 beta sandwich" evidence="1">
    <location>
        <begin position="55"/>
        <end position="136"/>
    </location>
</feature>
<reference evidence="2" key="1">
    <citation type="submission" date="2019-08" db="EMBL/GenBank/DDBJ databases">
        <authorList>
            <person name="Kucharzyk K."/>
            <person name="Murdoch R.W."/>
            <person name="Higgins S."/>
            <person name="Loffler F."/>
        </authorList>
    </citation>
    <scope>NUCLEOTIDE SEQUENCE</scope>
</reference>
<proteinExistence type="predicted"/>
<evidence type="ECO:0000313" key="2">
    <source>
        <dbReference type="EMBL" id="MPN61452.1"/>
    </source>
</evidence>
<dbReference type="Pfam" id="PF17189">
    <property type="entry name" value="Glyco_hydro_30C"/>
    <property type="match status" value="1"/>
</dbReference>
<organism evidence="2">
    <name type="scientific">bioreactor metagenome</name>
    <dbReference type="NCBI Taxonomy" id="1076179"/>
    <lineage>
        <taxon>unclassified sequences</taxon>
        <taxon>metagenomes</taxon>
        <taxon>ecological metagenomes</taxon>
    </lineage>
</organism>
<dbReference type="AlphaFoldDB" id="A0A645JE39"/>
<dbReference type="PANTHER" id="PTHR42767:SF1">
    <property type="entry name" value="ENDO-BETA-1,6-GALACTANASE-LIKE DOMAIN-CONTAINING PROTEIN"/>
    <property type="match status" value="1"/>
</dbReference>
<dbReference type="EMBL" id="VSSQ01138092">
    <property type="protein sequence ID" value="MPN61452.1"/>
    <property type="molecule type" value="Genomic_DNA"/>
</dbReference>
<dbReference type="InterPro" id="IPR013780">
    <property type="entry name" value="Glyco_hydro_b"/>
</dbReference>
<evidence type="ECO:0000259" key="1">
    <source>
        <dbReference type="Pfam" id="PF17189"/>
    </source>
</evidence>
<gene>
    <name evidence="2" type="ORF">SDC9_209189</name>
</gene>
<accession>A0A645JE39</accession>
<dbReference type="Gene3D" id="2.60.40.1180">
    <property type="entry name" value="Golgi alpha-mannosidase II"/>
    <property type="match status" value="1"/>
</dbReference>
<dbReference type="InterPro" id="IPR033452">
    <property type="entry name" value="GH30_C"/>
</dbReference>
<dbReference type="PANTHER" id="PTHR42767">
    <property type="entry name" value="ENDO-BETA-1,6-GALACTANASE"/>
    <property type="match status" value="1"/>
</dbReference>
<name>A0A645JE39_9ZZZZ</name>